<proteinExistence type="predicted"/>
<protein>
    <submittedName>
        <fullName evidence="1">Uncharacterized protein</fullName>
    </submittedName>
</protein>
<organism evidence="1 2">
    <name type="scientific">Colletotrichum truncatum</name>
    <name type="common">Anthracnose fungus</name>
    <name type="synonym">Colletotrichum capsici</name>
    <dbReference type="NCBI Taxonomy" id="5467"/>
    <lineage>
        <taxon>Eukaryota</taxon>
        <taxon>Fungi</taxon>
        <taxon>Dikarya</taxon>
        <taxon>Ascomycota</taxon>
        <taxon>Pezizomycotina</taxon>
        <taxon>Sordariomycetes</taxon>
        <taxon>Hypocreomycetidae</taxon>
        <taxon>Glomerellales</taxon>
        <taxon>Glomerellaceae</taxon>
        <taxon>Colletotrichum</taxon>
        <taxon>Colletotrichum truncatum species complex</taxon>
    </lineage>
</organism>
<comment type="caution">
    <text evidence="1">The sequence shown here is derived from an EMBL/GenBank/DDBJ whole genome shotgun (WGS) entry which is preliminary data.</text>
</comment>
<name>A0ACC3ZDE6_COLTU</name>
<dbReference type="Proteomes" id="UP000805649">
    <property type="component" value="Unassembled WGS sequence"/>
</dbReference>
<evidence type="ECO:0000313" key="1">
    <source>
        <dbReference type="EMBL" id="KAL0942084.1"/>
    </source>
</evidence>
<reference evidence="1 2" key="1">
    <citation type="journal article" date="2020" name="Phytopathology">
        <title>Genome Sequence Resources of Colletotrichum truncatum, C. plurivorum, C. musicola, and C. sojae: Four Species Pathogenic to Soybean (Glycine max).</title>
        <authorList>
            <person name="Rogerio F."/>
            <person name="Boufleur T.R."/>
            <person name="Ciampi-Guillardi M."/>
            <person name="Sukno S.A."/>
            <person name="Thon M.R."/>
            <person name="Massola Junior N.S."/>
            <person name="Baroncelli R."/>
        </authorList>
    </citation>
    <scope>NUCLEOTIDE SEQUENCE [LARGE SCALE GENOMIC DNA]</scope>
    <source>
        <strain evidence="1 2">CMES1059</strain>
    </source>
</reference>
<sequence>MDLPYEAKEWSEADLGLFAPTERKTVVLRKLESDEETMKEVLHTKEDWDKWFNRVCALGSVSPSWEMLLPGLYVVLCSRAAPVLGKQAPARYISFEKSTWARLTREFHVHREITRAISRDVTSFTSLAHHDKASKKLKISFTVRMAETLPNDLAMSSTYIPSTGSSFTIVYGCTDDHMERIIDRLQAPNEQLGHLFLMPGIFVELERERVVDAVEDLLDNFTLKSDHLESTPWDPKSDADGKETQKYLSLCLRSRNIIDHIQASKRQLLKVLEEMDEVLEANERTRDDSERGGTSWKIGLKMKKRMQDIVREYDDKIDECNMVICNTSLAMQTVWNHIVRKDSSTNTEISQANRAIALETRHESAQMRTIAILTMIYLPLSSVAAIFSMDMFNWEAGIGESVVSEHIWLFAVLSVGLTLLTLVAWRLGTNRERRMRENKYFNAPRRQNSLV</sequence>
<gene>
    <name evidence="1" type="ORF">CTRU02_204847</name>
</gene>
<accession>A0ACC3ZDE6</accession>
<evidence type="ECO:0000313" key="2">
    <source>
        <dbReference type="Proteomes" id="UP000805649"/>
    </source>
</evidence>
<keyword evidence="2" id="KW-1185">Reference proteome</keyword>
<dbReference type="EMBL" id="VUJX02000002">
    <property type="protein sequence ID" value="KAL0942084.1"/>
    <property type="molecule type" value="Genomic_DNA"/>
</dbReference>